<accession>A0ABM8UXM2</accession>
<organism evidence="1 2">
    <name type="scientific">Dyadobacter linearis</name>
    <dbReference type="NCBI Taxonomy" id="2823330"/>
    <lineage>
        <taxon>Bacteria</taxon>
        <taxon>Pseudomonadati</taxon>
        <taxon>Bacteroidota</taxon>
        <taxon>Cytophagia</taxon>
        <taxon>Cytophagales</taxon>
        <taxon>Spirosomataceae</taxon>
        <taxon>Dyadobacter</taxon>
    </lineage>
</organism>
<keyword evidence="2" id="KW-1185">Reference proteome</keyword>
<protein>
    <submittedName>
        <fullName evidence="1">Uncharacterized protein</fullName>
    </submittedName>
</protein>
<comment type="caution">
    <text evidence="1">The sequence shown here is derived from an EMBL/GenBank/DDBJ whole genome shotgun (WGS) entry which is preliminary data.</text>
</comment>
<sequence length="83" mass="9813">MTKTFTYDDVVRYLYAETTENENELIVEALALDDNLMDFYLDSLEIQTQMNKITRTPSEKVISEVFRYSQQFSSKRPIALLYN</sequence>
<evidence type="ECO:0000313" key="1">
    <source>
        <dbReference type="EMBL" id="CAG5074315.1"/>
    </source>
</evidence>
<evidence type="ECO:0000313" key="2">
    <source>
        <dbReference type="Proteomes" id="UP000679725"/>
    </source>
</evidence>
<gene>
    <name evidence="1" type="ORF">DYBT9623_05038</name>
</gene>
<name>A0ABM8UXM2_9BACT</name>
<dbReference type="Proteomes" id="UP000679725">
    <property type="component" value="Unassembled WGS sequence"/>
</dbReference>
<reference evidence="1 2" key="1">
    <citation type="submission" date="2021-04" db="EMBL/GenBank/DDBJ databases">
        <authorList>
            <person name="Rodrigo-Torres L."/>
            <person name="Arahal R. D."/>
            <person name="Lucena T."/>
        </authorList>
    </citation>
    <scope>NUCLEOTIDE SEQUENCE [LARGE SCALE GENOMIC DNA]</scope>
    <source>
        <strain evidence="1 2">CECT 9623</strain>
    </source>
</reference>
<dbReference type="EMBL" id="CAJRAU010000010">
    <property type="protein sequence ID" value="CAG5074315.1"/>
    <property type="molecule type" value="Genomic_DNA"/>
</dbReference>
<dbReference type="RefSeq" id="WP_215236288.1">
    <property type="nucleotide sequence ID" value="NZ_CAJRAU010000010.1"/>
</dbReference>
<proteinExistence type="predicted"/>